<dbReference type="PANTHER" id="PTHR43415:SF3">
    <property type="entry name" value="GNAT-FAMILY ACETYLTRANSFERASE"/>
    <property type="match status" value="1"/>
</dbReference>
<accession>A0A1V9GA28</accession>
<comment type="caution">
    <text evidence="2">The sequence shown here is derived from an EMBL/GenBank/DDBJ whole genome shotgun (WGS) entry which is preliminary data.</text>
</comment>
<dbReference type="EMBL" id="LWBP01000035">
    <property type="protein sequence ID" value="OQP67509.1"/>
    <property type="molecule type" value="Genomic_DNA"/>
</dbReference>
<gene>
    <name evidence="2" type="ORF">A4R26_12545</name>
</gene>
<proteinExistence type="predicted"/>
<feature type="domain" description="N-acetyltransferase" evidence="1">
    <location>
        <begin position="5"/>
        <end position="135"/>
    </location>
</feature>
<dbReference type="AlphaFoldDB" id="A0A1V9GA28"/>
<evidence type="ECO:0000259" key="1">
    <source>
        <dbReference type="Pfam" id="PF13302"/>
    </source>
</evidence>
<dbReference type="STRING" id="550983.A4R26_12545"/>
<evidence type="ECO:0000313" key="2">
    <source>
        <dbReference type="EMBL" id="OQP67509.1"/>
    </source>
</evidence>
<dbReference type="Gene3D" id="3.40.630.30">
    <property type="match status" value="1"/>
</dbReference>
<sequence length="182" mass="21427">MSNQVYIRPLRIEDALISYRWRNDPKIWRFTGSRPDRFITPEMETAWITAVLQRENEKRFAICLSEDDQYIGNVFFTDIKNSECQAHIFIGEVKYWGGLRAYEGGWMALAHMFTNLNLELVYMEMHKNNPGMGGVKKMGWKPMEEMPNGFVKHVFSRQMFEQARPVVEALLQQKRSKPDLLT</sequence>
<dbReference type="OrthoDB" id="6290225at2"/>
<organism evidence="2 3">
    <name type="scientific">Niastella populi</name>
    <dbReference type="NCBI Taxonomy" id="550983"/>
    <lineage>
        <taxon>Bacteria</taxon>
        <taxon>Pseudomonadati</taxon>
        <taxon>Bacteroidota</taxon>
        <taxon>Chitinophagia</taxon>
        <taxon>Chitinophagales</taxon>
        <taxon>Chitinophagaceae</taxon>
        <taxon>Niastella</taxon>
    </lineage>
</organism>
<dbReference type="InterPro" id="IPR016181">
    <property type="entry name" value="Acyl_CoA_acyltransferase"/>
</dbReference>
<dbReference type="Pfam" id="PF13302">
    <property type="entry name" value="Acetyltransf_3"/>
    <property type="match status" value="1"/>
</dbReference>
<keyword evidence="3" id="KW-1185">Reference proteome</keyword>
<dbReference type="Proteomes" id="UP000192276">
    <property type="component" value="Unassembled WGS sequence"/>
</dbReference>
<dbReference type="SUPFAM" id="SSF55729">
    <property type="entry name" value="Acyl-CoA N-acyltransferases (Nat)"/>
    <property type="match status" value="1"/>
</dbReference>
<dbReference type="InterPro" id="IPR000182">
    <property type="entry name" value="GNAT_dom"/>
</dbReference>
<dbReference type="PANTHER" id="PTHR43415">
    <property type="entry name" value="SPERMIDINE N(1)-ACETYLTRANSFERASE"/>
    <property type="match status" value="1"/>
</dbReference>
<dbReference type="GO" id="GO:0016747">
    <property type="term" value="F:acyltransferase activity, transferring groups other than amino-acyl groups"/>
    <property type="evidence" value="ECO:0007669"/>
    <property type="project" value="InterPro"/>
</dbReference>
<evidence type="ECO:0000313" key="3">
    <source>
        <dbReference type="Proteomes" id="UP000192276"/>
    </source>
</evidence>
<dbReference type="RefSeq" id="WP_081161868.1">
    <property type="nucleotide sequence ID" value="NZ_LWBP01000035.1"/>
</dbReference>
<name>A0A1V9GA28_9BACT</name>
<protein>
    <recommendedName>
        <fullName evidence="1">N-acetyltransferase domain-containing protein</fullName>
    </recommendedName>
</protein>
<reference evidence="3" key="1">
    <citation type="submission" date="2016-04" db="EMBL/GenBank/DDBJ databases">
        <authorList>
            <person name="Chen L."/>
            <person name="Zhuang W."/>
            <person name="Wang G."/>
        </authorList>
    </citation>
    <scope>NUCLEOTIDE SEQUENCE [LARGE SCALE GENOMIC DNA]</scope>
    <source>
        <strain evidence="3">208</strain>
    </source>
</reference>